<dbReference type="Proteomes" id="UP000298642">
    <property type="component" value="Chromosome"/>
</dbReference>
<evidence type="ECO:0000313" key="6">
    <source>
        <dbReference type="Proteomes" id="UP000298642"/>
    </source>
</evidence>
<evidence type="ECO:0000259" key="4">
    <source>
        <dbReference type="SMART" id="SM00642"/>
    </source>
</evidence>
<dbReference type="PANTHER" id="PTHR10357">
    <property type="entry name" value="ALPHA-AMYLASE FAMILY MEMBER"/>
    <property type="match status" value="1"/>
</dbReference>
<dbReference type="PANTHER" id="PTHR10357:SF210">
    <property type="entry name" value="MALTODEXTRIN GLUCOSIDASE"/>
    <property type="match status" value="1"/>
</dbReference>
<dbReference type="Gene3D" id="2.60.40.1180">
    <property type="entry name" value="Golgi alpha-mannosidase II"/>
    <property type="match status" value="1"/>
</dbReference>
<dbReference type="Gene3D" id="3.90.400.10">
    <property type="entry name" value="Oligo-1,6-glucosidase, Domain 2"/>
    <property type="match status" value="1"/>
</dbReference>
<organism evidence="5 6">
    <name type="scientific">Dysosmobacter welbionis</name>
    <dbReference type="NCBI Taxonomy" id="2093857"/>
    <lineage>
        <taxon>Bacteria</taxon>
        <taxon>Bacillati</taxon>
        <taxon>Bacillota</taxon>
        <taxon>Clostridia</taxon>
        <taxon>Eubacteriales</taxon>
        <taxon>Oscillospiraceae</taxon>
        <taxon>Dysosmobacter</taxon>
    </lineage>
</organism>
<dbReference type="EMBL" id="CP034413">
    <property type="protein sequence ID" value="QCI59536.1"/>
    <property type="molecule type" value="Genomic_DNA"/>
</dbReference>
<evidence type="ECO:0000256" key="2">
    <source>
        <dbReference type="ARBA" id="ARBA00022801"/>
    </source>
</evidence>
<dbReference type="AlphaFoldDB" id="A0A4D7AU61"/>
<dbReference type="Gene3D" id="3.20.20.80">
    <property type="entry name" value="Glycosidases"/>
    <property type="match status" value="1"/>
</dbReference>
<feature type="domain" description="Glycosyl hydrolase family 13 catalytic" evidence="4">
    <location>
        <begin position="135"/>
        <end position="539"/>
    </location>
</feature>
<dbReference type="KEGG" id="obj:EIO64_10165"/>
<dbReference type="Pfam" id="PF16657">
    <property type="entry name" value="Malt_amylase_C"/>
    <property type="match status" value="1"/>
</dbReference>
<dbReference type="SUPFAM" id="SSF51445">
    <property type="entry name" value="(Trans)glycosidases"/>
    <property type="match status" value="1"/>
</dbReference>
<evidence type="ECO:0000256" key="3">
    <source>
        <dbReference type="ARBA" id="ARBA00023295"/>
    </source>
</evidence>
<gene>
    <name evidence="5" type="ORF">EIO64_10165</name>
</gene>
<protein>
    <submittedName>
        <fullName evidence="5">Glycoside hydrolase family 13 protein</fullName>
    </submittedName>
</protein>
<dbReference type="RefSeq" id="WP_136891311.1">
    <property type="nucleotide sequence ID" value="NZ_CP034413.3"/>
</dbReference>
<dbReference type="Pfam" id="PF00128">
    <property type="entry name" value="Alpha-amylase"/>
    <property type="match status" value="1"/>
</dbReference>
<keyword evidence="2 5" id="KW-0378">Hydrolase</keyword>
<reference evidence="6" key="1">
    <citation type="submission" date="2018-12" db="EMBL/GenBank/DDBJ databases">
        <title>Dusodibacter welbiota gen. nov., sp. nov., isolated from human faeces and emended description of the Oscillibacter genus.</title>
        <authorList>
            <person name="Le Roy T."/>
            <person name="Van der Smissen P."/>
            <person name="Delzenne N."/>
            <person name="Muccioli G."/>
            <person name="Collet J.F."/>
            <person name="Cani P.D."/>
        </authorList>
    </citation>
    <scope>NUCLEOTIDE SEQUENCE [LARGE SCALE GENOMIC DNA]</scope>
    <source>
        <strain evidence="6">J115</strain>
    </source>
</reference>
<comment type="similarity">
    <text evidence="1">Belongs to the glycosyl hydrolase 13 family.</text>
</comment>
<dbReference type="GO" id="GO:0005975">
    <property type="term" value="P:carbohydrate metabolic process"/>
    <property type="evidence" value="ECO:0007669"/>
    <property type="project" value="InterPro"/>
</dbReference>
<dbReference type="InterPro" id="IPR017853">
    <property type="entry name" value="GH"/>
</dbReference>
<dbReference type="SUPFAM" id="SSF51011">
    <property type="entry name" value="Glycosyl hydrolase domain"/>
    <property type="match status" value="1"/>
</dbReference>
<name>A0A4D7AU61_9FIRM</name>
<accession>A0A4D7AU61</accession>
<dbReference type="SMART" id="SM00642">
    <property type="entry name" value="Aamy"/>
    <property type="match status" value="1"/>
</dbReference>
<dbReference type="InterPro" id="IPR006047">
    <property type="entry name" value="GH13_cat_dom"/>
</dbReference>
<keyword evidence="6" id="KW-1185">Reference proteome</keyword>
<keyword evidence="3" id="KW-0326">Glycosidase</keyword>
<dbReference type="InterPro" id="IPR032091">
    <property type="entry name" value="Malt_amylase-like_C"/>
</dbReference>
<dbReference type="GO" id="GO:0016798">
    <property type="term" value="F:hydrolase activity, acting on glycosyl bonds"/>
    <property type="evidence" value="ECO:0007669"/>
    <property type="project" value="UniProtKB-KW"/>
</dbReference>
<sequence>MSEPFVFDPRCDLCKEPFGAVPCGTAVTFHCRPLATEGFSHCALVLSCEFSGTQREQELPLEGFAGERLCFSGTLTAPELPDLLWYHFRFWREDGTGCLLDKTGYRSDGQAVSWQLTVYQESRTPGWFGAGVTYQIFPDRFCRLVPVDPAGLVGRRWVHEDWDDTPEWRPDPDGEIRNRDFFGGTLAGITSKLDDLKALGVTTLYLCPIFESASNHRYNTADYTRIDPMLGTEADFRALCAQARQRGMRVILDGVFNHTGSQSMYFNADGYYPTLGAAQSQDSPWYSWYRFHHWPDSYDSWWGIRTLPAVEESSPSYVDFIIDGKDSIIRRWLRAGASGWRLDVADELPDWFLEKIRAAMEETAPDSVLIGEVWEDGSNKIAYSQRRRYLLGSETHGLMNYPFRTALLAYVSGGDADDFREAMETLRENYPPAAFYSAMNFLGTHDTPRILTLLGADRTPDTKAERASYRLLPRERAAGIAKLRLAALVLFTFPGSPMIYYGDEAGMEGFEDPLNRGTYPWGREDRDLLAWFTRLGALRNAYPALQSGTISWLYTAGPLLIFARQNGDQRLTTAVNASPDSHTVTLLWEGAGPTDLLTGDTLPCSGGVLHLQLPPWGCRLLL</sequence>
<proteinExistence type="inferred from homology"/>
<evidence type="ECO:0000313" key="5">
    <source>
        <dbReference type="EMBL" id="QCI59536.1"/>
    </source>
</evidence>
<dbReference type="InterPro" id="IPR013780">
    <property type="entry name" value="Glyco_hydro_b"/>
</dbReference>
<dbReference type="InterPro" id="IPR045857">
    <property type="entry name" value="O16G_dom_2"/>
</dbReference>
<dbReference type="CDD" id="cd11338">
    <property type="entry name" value="AmyAc_CMD"/>
    <property type="match status" value="1"/>
</dbReference>
<evidence type="ECO:0000256" key="1">
    <source>
        <dbReference type="ARBA" id="ARBA00008061"/>
    </source>
</evidence>